<dbReference type="RefSeq" id="WP_125557323.1">
    <property type="nucleotide sequence ID" value="NZ_RBVX01000017.1"/>
</dbReference>
<dbReference type="EMBL" id="RBVX01000017">
    <property type="protein sequence ID" value="RSL32185.1"/>
    <property type="molecule type" value="Genomic_DNA"/>
</dbReference>
<dbReference type="InterPro" id="IPR011711">
    <property type="entry name" value="GntR_C"/>
</dbReference>
<feature type="domain" description="GntR C-terminal" evidence="4">
    <location>
        <begin position="19"/>
        <end position="64"/>
    </location>
</feature>
<protein>
    <submittedName>
        <fullName evidence="5">FCD domain-containing protein</fullName>
    </submittedName>
</protein>
<dbReference type="Gene3D" id="1.20.120.530">
    <property type="entry name" value="GntR ligand-binding domain-like"/>
    <property type="match status" value="1"/>
</dbReference>
<keyword evidence="1" id="KW-0805">Transcription regulation</keyword>
<dbReference type="Pfam" id="PF07729">
    <property type="entry name" value="FCD"/>
    <property type="match status" value="1"/>
</dbReference>
<organism evidence="5 6">
    <name type="scientific">Salibacterium salarium</name>
    <dbReference type="NCBI Taxonomy" id="284579"/>
    <lineage>
        <taxon>Bacteria</taxon>
        <taxon>Bacillati</taxon>
        <taxon>Bacillota</taxon>
        <taxon>Bacilli</taxon>
        <taxon>Bacillales</taxon>
        <taxon>Bacillaceae</taxon>
    </lineage>
</organism>
<name>A0A3R9P6C4_9BACI</name>
<evidence type="ECO:0000256" key="3">
    <source>
        <dbReference type="ARBA" id="ARBA00023163"/>
    </source>
</evidence>
<keyword evidence="2" id="KW-0238">DNA-binding</keyword>
<reference evidence="5 6" key="1">
    <citation type="submission" date="2018-10" db="EMBL/GenBank/DDBJ databases">
        <title>Draft genome sequence of Bacillus salarius IM0101, isolated from a hypersaline soil in Inner Mongolia, China.</title>
        <authorList>
            <person name="Yamprayoonswat W."/>
            <person name="Boonvisut S."/>
            <person name="Jumpathong W."/>
            <person name="Sittihan S."/>
            <person name="Ruangsuj P."/>
            <person name="Wanthongcharoen S."/>
            <person name="Thongpramul N."/>
            <person name="Pimmason S."/>
            <person name="Yu B."/>
            <person name="Yasawong M."/>
        </authorList>
    </citation>
    <scope>NUCLEOTIDE SEQUENCE [LARGE SCALE GENOMIC DNA]</scope>
    <source>
        <strain evidence="5 6">IM0101</strain>
    </source>
</reference>
<dbReference type="Proteomes" id="UP000275076">
    <property type="component" value="Unassembled WGS sequence"/>
</dbReference>
<dbReference type="SUPFAM" id="SSF48008">
    <property type="entry name" value="GntR ligand-binding domain-like"/>
    <property type="match status" value="1"/>
</dbReference>
<evidence type="ECO:0000256" key="1">
    <source>
        <dbReference type="ARBA" id="ARBA00023015"/>
    </source>
</evidence>
<accession>A0A3R9P6C4</accession>
<gene>
    <name evidence="5" type="ORF">D7Z54_17330</name>
</gene>
<dbReference type="AlphaFoldDB" id="A0A3R9P6C4"/>
<dbReference type="GO" id="GO:0003677">
    <property type="term" value="F:DNA binding"/>
    <property type="evidence" value="ECO:0007669"/>
    <property type="project" value="UniProtKB-KW"/>
</dbReference>
<evidence type="ECO:0000313" key="5">
    <source>
        <dbReference type="EMBL" id="RSL32185.1"/>
    </source>
</evidence>
<sequence>MLEKNLSKTSSILPELNVRTELDHAFHQIISELAGNQEINKILTNNYDHLLRTLRHLNSEPERRNFIKIIEIF</sequence>
<dbReference type="InterPro" id="IPR008920">
    <property type="entry name" value="TF_FadR/GntR_C"/>
</dbReference>
<keyword evidence="3" id="KW-0804">Transcription</keyword>
<evidence type="ECO:0000259" key="4">
    <source>
        <dbReference type="Pfam" id="PF07729"/>
    </source>
</evidence>
<proteinExistence type="predicted"/>
<keyword evidence="6" id="KW-1185">Reference proteome</keyword>
<comment type="caution">
    <text evidence="5">The sequence shown here is derived from an EMBL/GenBank/DDBJ whole genome shotgun (WGS) entry which is preliminary data.</text>
</comment>
<evidence type="ECO:0000313" key="6">
    <source>
        <dbReference type="Proteomes" id="UP000275076"/>
    </source>
</evidence>
<evidence type="ECO:0000256" key="2">
    <source>
        <dbReference type="ARBA" id="ARBA00023125"/>
    </source>
</evidence>